<name>A0A264VNJ3_PRORE</name>
<sequence length="125" mass="13746">MKLTEEQKADRRELVMLVQYAALAYALFGAGVAGLMGALDVNSLWMGVAIALVSHVLIFSRPSVRENFPETIYWVSLVACAIGGPIVIGFGPFEPPFKNPLMMTALIVFIVTALHRRQAKKEVKQ</sequence>
<proteinExistence type="predicted"/>
<feature type="transmembrane region" description="Helical" evidence="1">
    <location>
        <begin position="72"/>
        <end position="91"/>
    </location>
</feature>
<dbReference type="EMBL" id="NOWC01000029">
    <property type="protein sequence ID" value="OZS72883.1"/>
    <property type="molecule type" value="Genomic_DNA"/>
</dbReference>
<dbReference type="RefSeq" id="WP_094962616.1">
    <property type="nucleotide sequence ID" value="NZ_NOWC01000029.1"/>
</dbReference>
<evidence type="ECO:0000313" key="3">
    <source>
        <dbReference type="Proteomes" id="UP000216001"/>
    </source>
</evidence>
<accession>A0A264VNJ3</accession>
<feature type="transmembrane region" description="Helical" evidence="1">
    <location>
        <begin position="44"/>
        <end position="60"/>
    </location>
</feature>
<keyword evidence="1" id="KW-1133">Transmembrane helix</keyword>
<evidence type="ECO:0000256" key="1">
    <source>
        <dbReference type="SAM" id="Phobius"/>
    </source>
</evidence>
<dbReference type="AlphaFoldDB" id="A0A264VNJ3"/>
<feature type="transmembrane region" description="Helical" evidence="1">
    <location>
        <begin position="20"/>
        <end position="38"/>
    </location>
</feature>
<dbReference type="Proteomes" id="UP000216001">
    <property type="component" value="Unassembled WGS sequence"/>
</dbReference>
<organism evidence="2 3">
    <name type="scientific">Providencia rettgeri</name>
    <dbReference type="NCBI Taxonomy" id="587"/>
    <lineage>
        <taxon>Bacteria</taxon>
        <taxon>Pseudomonadati</taxon>
        <taxon>Pseudomonadota</taxon>
        <taxon>Gammaproteobacteria</taxon>
        <taxon>Enterobacterales</taxon>
        <taxon>Morganellaceae</taxon>
        <taxon>Providencia</taxon>
    </lineage>
</organism>
<gene>
    <name evidence="2" type="ORF">CHI95_19580</name>
</gene>
<evidence type="ECO:0000313" key="2">
    <source>
        <dbReference type="EMBL" id="OZS72883.1"/>
    </source>
</evidence>
<keyword evidence="1" id="KW-0472">Membrane</keyword>
<feature type="transmembrane region" description="Helical" evidence="1">
    <location>
        <begin position="97"/>
        <end position="115"/>
    </location>
</feature>
<comment type="caution">
    <text evidence="2">The sequence shown here is derived from an EMBL/GenBank/DDBJ whole genome shotgun (WGS) entry which is preliminary data.</text>
</comment>
<reference evidence="2 3" key="1">
    <citation type="submission" date="2017-07" db="EMBL/GenBank/DDBJ databases">
        <title>blaIMP-27 on transferable plasmids in Proteus mirabilis and Providencia rettgeri.</title>
        <authorList>
            <person name="Potter R."/>
        </authorList>
    </citation>
    <scope>NUCLEOTIDE SEQUENCE [LARGE SCALE GENOMIC DNA]</scope>
    <source>
        <strain evidence="2 3">PR1</strain>
    </source>
</reference>
<keyword evidence="1" id="KW-0812">Transmembrane</keyword>
<protein>
    <submittedName>
        <fullName evidence="2">Uncharacterized protein</fullName>
    </submittedName>
</protein>